<dbReference type="EMBL" id="LR797531">
    <property type="protein sequence ID" value="CAB4223480.1"/>
    <property type="molecule type" value="Genomic_DNA"/>
</dbReference>
<gene>
    <name evidence="1" type="ORF">UFOVP1670_72</name>
</gene>
<reference evidence="1" key="1">
    <citation type="submission" date="2020-05" db="EMBL/GenBank/DDBJ databases">
        <authorList>
            <person name="Chiriac C."/>
            <person name="Salcher M."/>
            <person name="Ghai R."/>
            <person name="Kavagutti S V."/>
        </authorList>
    </citation>
    <scope>NUCLEOTIDE SEQUENCE</scope>
</reference>
<dbReference type="SUPFAM" id="SSF53098">
    <property type="entry name" value="Ribonuclease H-like"/>
    <property type="match status" value="1"/>
</dbReference>
<name>A0A6J5T775_9CAUD</name>
<organism evidence="1">
    <name type="scientific">uncultured Caudovirales phage</name>
    <dbReference type="NCBI Taxonomy" id="2100421"/>
    <lineage>
        <taxon>Viruses</taxon>
        <taxon>Duplodnaviria</taxon>
        <taxon>Heunggongvirae</taxon>
        <taxon>Uroviricota</taxon>
        <taxon>Caudoviricetes</taxon>
        <taxon>Peduoviridae</taxon>
        <taxon>Maltschvirus</taxon>
        <taxon>Maltschvirus maltsch</taxon>
    </lineage>
</organism>
<dbReference type="InterPro" id="IPR012337">
    <property type="entry name" value="RNaseH-like_sf"/>
</dbReference>
<dbReference type="InterPro" id="IPR036397">
    <property type="entry name" value="RNaseH_sf"/>
</dbReference>
<proteinExistence type="predicted"/>
<sequence>MRAIIYDIEIKKAIPDRNGKRLDGIEYCEGWQDHANMGISVIGCYDYVEDRARVFCDDNMGDFYDLCDSRDLLVGFNNIPFDNAVIDANHGGKIMPEDRCYDILREIWIAAGLPPTFDFKTHGGYGLDAMCERNFGTKKTGSGALAPVDWQQGRIGRVIDYCLNDIMLTKQLLDNIISGHQPLVDPKTGKPLFPRIP</sequence>
<protein>
    <submittedName>
        <fullName evidence="1">Uncharacterized protein</fullName>
    </submittedName>
</protein>
<dbReference type="Gene3D" id="3.30.420.10">
    <property type="entry name" value="Ribonuclease H-like superfamily/Ribonuclease H"/>
    <property type="match status" value="1"/>
</dbReference>
<evidence type="ECO:0000313" key="1">
    <source>
        <dbReference type="EMBL" id="CAB4223480.1"/>
    </source>
</evidence>
<accession>A0A6J5T775</accession>
<dbReference type="GO" id="GO:0003676">
    <property type="term" value="F:nucleic acid binding"/>
    <property type="evidence" value="ECO:0007669"/>
    <property type="project" value="InterPro"/>
</dbReference>